<feature type="domain" description="HTH arsR-type" evidence="1">
    <location>
        <begin position="17"/>
        <end position="99"/>
    </location>
</feature>
<dbReference type="SMART" id="SM00418">
    <property type="entry name" value="HTH_ARSR"/>
    <property type="match status" value="1"/>
</dbReference>
<dbReference type="AlphaFoldDB" id="A0A1G6MX69"/>
<dbReference type="SUPFAM" id="SSF46785">
    <property type="entry name" value="Winged helix' DNA-binding domain"/>
    <property type="match status" value="1"/>
</dbReference>
<dbReference type="EMBL" id="FMZF01000002">
    <property type="protein sequence ID" value="SDC59797.1"/>
    <property type="molecule type" value="Genomic_DNA"/>
</dbReference>
<keyword evidence="3" id="KW-1185">Reference proteome</keyword>
<evidence type="ECO:0000313" key="3">
    <source>
        <dbReference type="Proteomes" id="UP000199416"/>
    </source>
</evidence>
<reference evidence="3" key="1">
    <citation type="submission" date="2016-10" db="EMBL/GenBank/DDBJ databases">
        <authorList>
            <person name="Varghese N."/>
            <person name="Submissions S."/>
        </authorList>
    </citation>
    <scope>NUCLEOTIDE SEQUENCE [LARGE SCALE GENOMIC DNA]</scope>
    <source>
        <strain evidence="3">DSM 45421</strain>
    </source>
</reference>
<gene>
    <name evidence="2" type="ORF">SAMN05660690_2074</name>
</gene>
<evidence type="ECO:0000259" key="1">
    <source>
        <dbReference type="SMART" id="SM00418"/>
    </source>
</evidence>
<dbReference type="InterPro" id="IPR036388">
    <property type="entry name" value="WH-like_DNA-bd_sf"/>
</dbReference>
<evidence type="ECO:0000313" key="2">
    <source>
        <dbReference type="EMBL" id="SDC59797.1"/>
    </source>
</evidence>
<accession>A0A1G6MX69</accession>
<dbReference type="Pfam" id="PF12840">
    <property type="entry name" value="HTH_20"/>
    <property type="match status" value="1"/>
</dbReference>
<dbReference type="InterPro" id="IPR036390">
    <property type="entry name" value="WH_DNA-bd_sf"/>
</dbReference>
<protein>
    <submittedName>
        <fullName evidence="2">Helix-turn-helix domain-containing protein</fullName>
    </submittedName>
</protein>
<dbReference type="InterPro" id="IPR001845">
    <property type="entry name" value="HTH_ArsR_DNA-bd_dom"/>
</dbReference>
<proteinExistence type="predicted"/>
<dbReference type="STRING" id="1190417.SAMN05660690_2074"/>
<dbReference type="GO" id="GO:0003700">
    <property type="term" value="F:DNA-binding transcription factor activity"/>
    <property type="evidence" value="ECO:0007669"/>
    <property type="project" value="InterPro"/>
</dbReference>
<dbReference type="Proteomes" id="UP000199416">
    <property type="component" value="Unassembled WGS sequence"/>
</dbReference>
<dbReference type="RefSeq" id="WP_217637126.1">
    <property type="nucleotide sequence ID" value="NZ_FMZF01000002.1"/>
</dbReference>
<name>A0A1G6MX69_9ACTN</name>
<sequence length="194" mass="21327">MPEETPPVEAVDVNDPRVLRALAHPLRAALLGLLRAGGPSTASRLGQQLGESSGSTSYHLRQLAGFGLVEEVPGEGTGRERWWRARHRSTRWSTEELVAQPGGREVVEEMTHQALAIQRRVLAAHAEQREGLDEAWRDATSLNDWALHLSPVAAGELVEELNAVVARWRAEREEPGQPLVQVLVDLFRLPGPPA</sequence>
<dbReference type="Gene3D" id="1.10.10.10">
    <property type="entry name" value="Winged helix-like DNA-binding domain superfamily/Winged helix DNA-binding domain"/>
    <property type="match status" value="1"/>
</dbReference>
<organism evidence="2 3">
    <name type="scientific">Geodermatophilus telluris</name>
    <dbReference type="NCBI Taxonomy" id="1190417"/>
    <lineage>
        <taxon>Bacteria</taxon>
        <taxon>Bacillati</taxon>
        <taxon>Actinomycetota</taxon>
        <taxon>Actinomycetes</taxon>
        <taxon>Geodermatophilales</taxon>
        <taxon>Geodermatophilaceae</taxon>
        <taxon>Geodermatophilus</taxon>
    </lineage>
</organism>